<evidence type="ECO:0000256" key="11">
    <source>
        <dbReference type="ARBA" id="ARBA00075330"/>
    </source>
</evidence>
<name>A0A067RIJ3_ZOONE</name>
<evidence type="ECO:0000256" key="12">
    <source>
        <dbReference type="ARBA" id="ARBA00076540"/>
    </source>
</evidence>
<dbReference type="NCBIfam" id="TIGR00537">
    <property type="entry name" value="hemK_rel_arch"/>
    <property type="match status" value="1"/>
</dbReference>
<evidence type="ECO:0000256" key="16">
    <source>
        <dbReference type="ARBA" id="ARBA00093667"/>
    </source>
</evidence>
<dbReference type="PANTHER" id="PTHR45875:SF1">
    <property type="entry name" value="METHYLTRANSFERASE N6AMT1"/>
    <property type="match status" value="1"/>
</dbReference>
<protein>
    <recommendedName>
        <fullName evidence="15">Methyltransferase HEMK2</fullName>
    </recommendedName>
    <alternativeName>
        <fullName evidence="14">HemK methyltransferase family member 2</fullName>
    </alternativeName>
    <alternativeName>
        <fullName evidence="12">Lysine N-methyltransferase 9</fullName>
    </alternativeName>
    <alternativeName>
        <fullName evidence="11">Methylarsonite methyltransferase N6AMT1</fullName>
    </alternativeName>
    <alternativeName>
        <fullName evidence="16">Methyltransferase N6AMT1</fullName>
    </alternativeName>
    <alternativeName>
        <fullName evidence="13">Protein N(5)-glutamine methyltransferase</fullName>
    </alternativeName>
</protein>
<evidence type="ECO:0000256" key="5">
    <source>
        <dbReference type="ARBA" id="ARBA00022691"/>
    </source>
</evidence>
<keyword evidence="5" id="KW-0949">S-adenosyl-L-methionine</keyword>
<comment type="catalytic activity">
    <reaction evidence="8">
        <text>methylarsonous acid + S-adenosyl-L-methionine = dimethylarsinate + S-adenosyl-L-homocysteine + 2 H(+)</text>
        <dbReference type="Rhea" id="RHEA:11684"/>
        <dbReference type="ChEBI" id="CHEBI:15378"/>
        <dbReference type="ChEBI" id="CHEBI:16223"/>
        <dbReference type="ChEBI" id="CHEBI:17826"/>
        <dbReference type="ChEBI" id="CHEBI:57856"/>
        <dbReference type="ChEBI" id="CHEBI:59789"/>
    </reaction>
</comment>
<dbReference type="GO" id="GO:0003676">
    <property type="term" value="F:nucleic acid binding"/>
    <property type="evidence" value="ECO:0007669"/>
    <property type="project" value="InterPro"/>
</dbReference>
<evidence type="ECO:0000256" key="10">
    <source>
        <dbReference type="ARBA" id="ARBA00062344"/>
    </source>
</evidence>
<proteinExistence type="inferred from homology"/>
<dbReference type="Gene3D" id="3.40.50.150">
    <property type="entry name" value="Vaccinia Virus protein VP39"/>
    <property type="match status" value="1"/>
</dbReference>
<dbReference type="InterPro" id="IPR002052">
    <property type="entry name" value="DNA_methylase_N6_adenine_CS"/>
</dbReference>
<comment type="similarity">
    <text evidence="2">Belongs to the eukaryotic/archaeal PrmC-related family.</text>
</comment>
<dbReference type="Proteomes" id="UP000027135">
    <property type="component" value="Unassembled WGS sequence"/>
</dbReference>
<evidence type="ECO:0000256" key="14">
    <source>
        <dbReference type="ARBA" id="ARBA00083337"/>
    </source>
</evidence>
<dbReference type="GO" id="GO:0032259">
    <property type="term" value="P:methylation"/>
    <property type="evidence" value="ECO:0007669"/>
    <property type="project" value="UniProtKB-KW"/>
</dbReference>
<evidence type="ECO:0000313" key="18">
    <source>
        <dbReference type="EMBL" id="KDR20265.1"/>
    </source>
</evidence>
<evidence type="ECO:0000256" key="9">
    <source>
        <dbReference type="ARBA" id="ARBA00053180"/>
    </source>
</evidence>
<keyword evidence="19" id="KW-1185">Reference proteome</keyword>
<evidence type="ECO:0000256" key="2">
    <source>
        <dbReference type="ARBA" id="ARBA00006149"/>
    </source>
</evidence>
<comment type="subunit">
    <text evidence="10">Heterodimer; heterodimerization with TRMT112 is required for S-adenosyl-L-methionine-binding.</text>
</comment>
<evidence type="ECO:0000256" key="13">
    <source>
        <dbReference type="ARBA" id="ARBA00080992"/>
    </source>
</evidence>
<evidence type="ECO:0000259" key="17">
    <source>
        <dbReference type="Pfam" id="PF05175"/>
    </source>
</evidence>
<dbReference type="eggNOG" id="KOG3191">
    <property type="taxonomic scope" value="Eukaryota"/>
</dbReference>
<comment type="catalytic activity">
    <reaction evidence="7">
        <text>L-lysyl-[histone] + S-adenosyl-L-methionine = N(6)-methyl-L-lysyl-[histone] + S-adenosyl-L-homocysteine + H(+)</text>
        <dbReference type="Rhea" id="RHEA:10024"/>
        <dbReference type="Rhea" id="RHEA-COMP:9845"/>
        <dbReference type="Rhea" id="RHEA-COMP:9846"/>
        <dbReference type="ChEBI" id="CHEBI:15378"/>
        <dbReference type="ChEBI" id="CHEBI:29969"/>
        <dbReference type="ChEBI" id="CHEBI:57856"/>
        <dbReference type="ChEBI" id="CHEBI:59789"/>
        <dbReference type="ChEBI" id="CHEBI:61929"/>
    </reaction>
    <physiologicalReaction direction="left-to-right" evidence="7">
        <dbReference type="Rhea" id="RHEA:10025"/>
    </physiologicalReaction>
</comment>
<dbReference type="GO" id="GO:0036009">
    <property type="term" value="F:protein-glutamine N-methyltransferase activity"/>
    <property type="evidence" value="ECO:0007669"/>
    <property type="project" value="UniProtKB-ARBA"/>
</dbReference>
<evidence type="ECO:0000313" key="19">
    <source>
        <dbReference type="Proteomes" id="UP000027135"/>
    </source>
</evidence>
<keyword evidence="3" id="KW-0489">Methyltransferase</keyword>
<dbReference type="InterPro" id="IPR007848">
    <property type="entry name" value="Small_mtfrase_dom"/>
</dbReference>
<accession>A0A067RIJ3</accession>
<evidence type="ECO:0000256" key="8">
    <source>
        <dbReference type="ARBA" id="ARBA00050903"/>
    </source>
</evidence>
<feature type="domain" description="Methyltransferase small" evidence="17">
    <location>
        <begin position="38"/>
        <end position="122"/>
    </location>
</feature>
<dbReference type="AlphaFoldDB" id="A0A067RIJ3"/>
<dbReference type="GO" id="GO:0005634">
    <property type="term" value="C:nucleus"/>
    <property type="evidence" value="ECO:0007669"/>
    <property type="project" value="UniProtKB-SubCell"/>
</dbReference>
<dbReference type="InterPro" id="IPR029063">
    <property type="entry name" value="SAM-dependent_MTases_sf"/>
</dbReference>
<dbReference type="InterPro" id="IPR052190">
    <property type="entry name" value="Euk-Arch_PrmC-MTase"/>
</dbReference>
<dbReference type="OrthoDB" id="406152at2759"/>
<organism evidence="18 19">
    <name type="scientific">Zootermopsis nevadensis</name>
    <name type="common">Dampwood termite</name>
    <dbReference type="NCBI Taxonomy" id="136037"/>
    <lineage>
        <taxon>Eukaryota</taxon>
        <taxon>Metazoa</taxon>
        <taxon>Ecdysozoa</taxon>
        <taxon>Arthropoda</taxon>
        <taxon>Hexapoda</taxon>
        <taxon>Insecta</taxon>
        <taxon>Pterygota</taxon>
        <taxon>Neoptera</taxon>
        <taxon>Polyneoptera</taxon>
        <taxon>Dictyoptera</taxon>
        <taxon>Blattodea</taxon>
        <taxon>Blattoidea</taxon>
        <taxon>Termitoidae</taxon>
        <taxon>Termopsidae</taxon>
        <taxon>Zootermopsis</taxon>
    </lineage>
</organism>
<dbReference type="CDD" id="cd02440">
    <property type="entry name" value="AdoMet_MTases"/>
    <property type="match status" value="1"/>
</dbReference>
<dbReference type="FunCoup" id="A0A067RIJ3">
    <property type="interactions" value="216"/>
</dbReference>
<dbReference type="GO" id="GO:0035657">
    <property type="term" value="C:eRF1 methyltransferase complex"/>
    <property type="evidence" value="ECO:0007669"/>
    <property type="project" value="TreeGrafter"/>
</dbReference>
<dbReference type="InParanoid" id="A0A067RIJ3"/>
<dbReference type="FunFam" id="3.40.50.150:FF:000077">
    <property type="entry name" value="HemK methyltransferase family member 2"/>
    <property type="match status" value="1"/>
</dbReference>
<dbReference type="OMA" id="EWDDWME"/>
<dbReference type="PANTHER" id="PTHR45875">
    <property type="entry name" value="METHYLTRANSFERASE N6AMT1"/>
    <property type="match status" value="1"/>
</dbReference>
<dbReference type="InterPro" id="IPR004557">
    <property type="entry name" value="PrmC-related"/>
</dbReference>
<evidence type="ECO:0000256" key="6">
    <source>
        <dbReference type="ARBA" id="ARBA00023242"/>
    </source>
</evidence>
<evidence type="ECO:0000256" key="7">
    <source>
        <dbReference type="ARBA" id="ARBA00048619"/>
    </source>
</evidence>
<evidence type="ECO:0000256" key="3">
    <source>
        <dbReference type="ARBA" id="ARBA00022603"/>
    </source>
</evidence>
<comment type="function">
    <text evidence="9">Methyltransferase that can methylate proteins and, to a lower extent, arsenic. Catalytic subunit of a heterodimer with TRMT112, which monomethylates 'Lys-12' of histone H4 (H4K12me1), a modification present at the promoters of numerous genes encoding cell cycle regulators. Catalytic subunit of a heterodimer with TRMT112, which catalyzes N5-methylation of Glu residue of proteins with a Gly-Gln-Xaa-Xaa-Xaa-Arg motif. Methylates ETF1 on 'Gln-185'; ETF1 needs to be complexed to ERF3 in its GTP-bound form to be efficiently methylated. May also play a role in the modulation of arsenic-induced toxicity by mediating the conversion of monomethylarsonous acid (3+) into the less toxic dimethylarsonic acid. It however only plays a limited role in arsenic metabolism compared with AS3MT.</text>
</comment>
<dbReference type="STRING" id="136037.A0A067RIJ3"/>
<sequence>MDTPSLSHLSKIEYDHVYEPAEDTFLLIDALEEDLALLQNIKPTVCVEVGSGSGIVITAVAKALGRTSFYIAVDINQVACKVTQKTAQLNGTDVEVVAMDLMSGFHLDNKIDVLIFNPPYVVTPSEEILGNKMYGDLTRAWAGGERGREVMDQLFPKIPDILSRCGVFYLVVISENCPEDIKHLMNDLGFIMHVVKERKVRGEYLLVLKFTRK</sequence>
<dbReference type="EMBL" id="KK852611">
    <property type="protein sequence ID" value="KDR20265.1"/>
    <property type="molecule type" value="Genomic_DNA"/>
</dbReference>
<dbReference type="SUPFAM" id="SSF53335">
    <property type="entry name" value="S-adenosyl-L-methionine-dependent methyltransferases"/>
    <property type="match status" value="1"/>
</dbReference>
<reference evidence="18 19" key="1">
    <citation type="journal article" date="2014" name="Nat. Commun.">
        <title>Molecular traces of alternative social organization in a termite genome.</title>
        <authorList>
            <person name="Terrapon N."/>
            <person name="Li C."/>
            <person name="Robertson H.M."/>
            <person name="Ji L."/>
            <person name="Meng X."/>
            <person name="Booth W."/>
            <person name="Chen Z."/>
            <person name="Childers C.P."/>
            <person name="Glastad K.M."/>
            <person name="Gokhale K."/>
            <person name="Gowin J."/>
            <person name="Gronenberg W."/>
            <person name="Hermansen R.A."/>
            <person name="Hu H."/>
            <person name="Hunt B.G."/>
            <person name="Huylmans A.K."/>
            <person name="Khalil S.M."/>
            <person name="Mitchell R.D."/>
            <person name="Munoz-Torres M.C."/>
            <person name="Mustard J.A."/>
            <person name="Pan H."/>
            <person name="Reese J.T."/>
            <person name="Scharf M.E."/>
            <person name="Sun F."/>
            <person name="Vogel H."/>
            <person name="Xiao J."/>
            <person name="Yang W."/>
            <person name="Yang Z."/>
            <person name="Yang Z."/>
            <person name="Zhou J."/>
            <person name="Zhu J."/>
            <person name="Brent C.S."/>
            <person name="Elsik C.G."/>
            <person name="Goodisman M.A."/>
            <person name="Liberles D.A."/>
            <person name="Roe R.M."/>
            <person name="Vargo E.L."/>
            <person name="Vilcinskas A."/>
            <person name="Wang J."/>
            <person name="Bornberg-Bauer E."/>
            <person name="Korb J."/>
            <person name="Zhang G."/>
            <person name="Liebig J."/>
        </authorList>
    </citation>
    <scope>NUCLEOTIDE SEQUENCE [LARGE SCALE GENOMIC DNA]</scope>
    <source>
        <tissue evidence="18">Whole organism</tissue>
    </source>
</reference>
<dbReference type="Pfam" id="PF05175">
    <property type="entry name" value="MTS"/>
    <property type="match status" value="1"/>
</dbReference>
<dbReference type="PROSITE" id="PS00092">
    <property type="entry name" value="N6_MTASE"/>
    <property type="match status" value="1"/>
</dbReference>
<gene>
    <name evidence="18" type="ORF">L798_05050</name>
</gene>
<keyword evidence="6" id="KW-0539">Nucleus</keyword>
<keyword evidence="4" id="KW-0808">Transferase</keyword>
<evidence type="ECO:0000256" key="15">
    <source>
        <dbReference type="ARBA" id="ARBA00093624"/>
    </source>
</evidence>
<evidence type="ECO:0000256" key="4">
    <source>
        <dbReference type="ARBA" id="ARBA00022679"/>
    </source>
</evidence>
<evidence type="ECO:0000256" key="1">
    <source>
        <dbReference type="ARBA" id="ARBA00004123"/>
    </source>
</evidence>
<comment type="subcellular location">
    <subcellularLocation>
        <location evidence="1">Nucleus</location>
    </subcellularLocation>
</comment>